<dbReference type="PANTHER" id="PTHR48207:SF3">
    <property type="entry name" value="SUCCINATE--HYDROXYMETHYLGLUTARATE COA-TRANSFERASE"/>
    <property type="match status" value="1"/>
</dbReference>
<dbReference type="SUPFAM" id="SSF89796">
    <property type="entry name" value="CoA-transferase family III (CaiB/BaiF)"/>
    <property type="match status" value="1"/>
</dbReference>
<dbReference type="InterPro" id="IPR050483">
    <property type="entry name" value="CoA-transferase_III_domain"/>
</dbReference>
<keyword evidence="1 2" id="KW-0808">Transferase</keyword>
<dbReference type="Gene3D" id="3.30.1540.10">
    <property type="entry name" value="formyl-coa transferase, domain 3"/>
    <property type="match status" value="1"/>
</dbReference>
<dbReference type="InterPro" id="IPR044855">
    <property type="entry name" value="CoA-Trfase_III_dom3_sf"/>
</dbReference>
<dbReference type="GO" id="GO:0016740">
    <property type="term" value="F:transferase activity"/>
    <property type="evidence" value="ECO:0007669"/>
    <property type="project" value="UniProtKB-KW"/>
</dbReference>
<keyword evidence="3" id="KW-1185">Reference proteome</keyword>
<name>A0ABW4ES04_9PSEU</name>
<dbReference type="InterPro" id="IPR003673">
    <property type="entry name" value="CoA-Trfase_fam_III"/>
</dbReference>
<accession>A0ABW4ES04</accession>
<evidence type="ECO:0000256" key="1">
    <source>
        <dbReference type="ARBA" id="ARBA00022679"/>
    </source>
</evidence>
<dbReference type="EMBL" id="JBHUCO010000009">
    <property type="protein sequence ID" value="MFD1517717.1"/>
    <property type="molecule type" value="Genomic_DNA"/>
</dbReference>
<protein>
    <submittedName>
        <fullName evidence="2">CaiB/BaiF CoA transferase family protein</fullName>
    </submittedName>
</protein>
<gene>
    <name evidence="2" type="ORF">ACFSJD_09475</name>
</gene>
<evidence type="ECO:0000313" key="2">
    <source>
        <dbReference type="EMBL" id="MFD1517717.1"/>
    </source>
</evidence>
<evidence type="ECO:0000313" key="3">
    <source>
        <dbReference type="Proteomes" id="UP001597114"/>
    </source>
</evidence>
<reference evidence="3" key="1">
    <citation type="journal article" date="2019" name="Int. J. Syst. Evol. Microbiol.">
        <title>The Global Catalogue of Microorganisms (GCM) 10K type strain sequencing project: providing services to taxonomists for standard genome sequencing and annotation.</title>
        <authorList>
            <consortium name="The Broad Institute Genomics Platform"/>
            <consortium name="The Broad Institute Genome Sequencing Center for Infectious Disease"/>
            <person name="Wu L."/>
            <person name="Ma J."/>
        </authorList>
    </citation>
    <scope>NUCLEOTIDE SEQUENCE [LARGE SCALE GENOMIC DNA]</scope>
    <source>
        <strain evidence="3">CCM 7043</strain>
    </source>
</reference>
<comment type="caution">
    <text evidence="2">The sequence shown here is derived from an EMBL/GenBank/DDBJ whole genome shotgun (WGS) entry which is preliminary data.</text>
</comment>
<dbReference type="RefSeq" id="WP_344721419.1">
    <property type="nucleotide sequence ID" value="NZ_BAAAUS010000007.1"/>
</dbReference>
<dbReference type="InterPro" id="IPR023606">
    <property type="entry name" value="CoA-Trfase_III_dom_1_sf"/>
</dbReference>
<dbReference type="Pfam" id="PF02515">
    <property type="entry name" value="CoA_transf_3"/>
    <property type="match status" value="1"/>
</dbReference>
<dbReference type="Gene3D" id="3.40.50.10540">
    <property type="entry name" value="Crotonobetainyl-coa:carnitine coa-transferase, domain 1"/>
    <property type="match status" value="1"/>
</dbReference>
<proteinExistence type="predicted"/>
<dbReference type="PANTHER" id="PTHR48207">
    <property type="entry name" value="SUCCINATE--HYDROXYMETHYLGLUTARATE COA-TRANSFERASE"/>
    <property type="match status" value="1"/>
</dbReference>
<dbReference type="Proteomes" id="UP001597114">
    <property type="component" value="Unassembled WGS sequence"/>
</dbReference>
<organism evidence="2 3">
    <name type="scientific">Pseudonocardia yunnanensis</name>
    <dbReference type="NCBI Taxonomy" id="58107"/>
    <lineage>
        <taxon>Bacteria</taxon>
        <taxon>Bacillati</taxon>
        <taxon>Actinomycetota</taxon>
        <taxon>Actinomycetes</taxon>
        <taxon>Pseudonocardiales</taxon>
        <taxon>Pseudonocardiaceae</taxon>
        <taxon>Pseudonocardia</taxon>
    </lineage>
</organism>
<sequence length="431" mass="46458">MTGTTDPVTSAADEVELPATLGRTDLPLSGVRVLDLTMVWAGPFGTKQLVDAGAQVIKVEGPGRTDLVRSLTIPDDTVDRPWDTSRYFHEYNRNKLGIAVDVRQEAGRKILLDLAVRSDVLIDNFRPGVLDRLGLGWARLHELNPRLIAVSLPGYSGFEPERALPGYGPNIEQMSGLAHLQGYPGGPPQKSGISYGDPVGGLGGAAAVLTALFQRERTGVGTFVEAGQRNLLMGFVGDAIVAHQLGASLVRNGNRSPSFAPQGVYPCAGTDTWVALTVAGDEQWPVLCDVLGRSDLAADPELATLAGRRAAHDRLDAEIGAWTRQRTNREVAQALQARGIAASAVLGPRELADDPHLTAREFFREVRHPDLGTMRLTRPTWRFDEVEVGLAHAPSLGQHNRYVLREVLGYDDETVAELEAAGVVATRPANR</sequence>